<reference evidence="6" key="1">
    <citation type="submission" date="2021-01" db="EMBL/GenBank/DDBJ databases">
        <title>Genomic Encyclopedia of Type Strains, Phase IV (KMG-IV): sequencing the most valuable type-strain genomes for metagenomic binning, comparative biology and taxonomic classification.</title>
        <authorList>
            <person name="Goeker M."/>
        </authorList>
    </citation>
    <scope>NUCLEOTIDE SEQUENCE</scope>
    <source>
        <strain evidence="6">DSM 25523</strain>
    </source>
</reference>
<keyword evidence="2" id="KW-0175">Coiled coil</keyword>
<evidence type="ECO:0000256" key="3">
    <source>
        <dbReference type="SAM" id="SignalP"/>
    </source>
</evidence>
<dbReference type="Gene3D" id="2.40.30.170">
    <property type="match status" value="1"/>
</dbReference>
<sequence>MGVQVRNCFAICLTLALLLYASGCDKLEAEVDKLRDDQEEAALKVKTVESFTVGNEQGMHMQIAGMVAPKKELALSFGASGKIAKIHVKKGDHVEAGALLASLDATVWEQEIAAAQGQVDSAQLEREKTLRGADLHDINQQKLEVERTRQLADQASAAYDRGKRLYANGAIAKDELEQLALQDKQAGLDLQEAQLRLTQLTEGADRLDLETANAAVKEANAQLAKAKQQLNNANIMAPFAGIVADLRHRESEQISQGEEVIRLVDTAQWIVELKVDQDQIGHWQAGKTVTVQSADGAQAEGTVSFVSPVLDKASGTYPVEIVLQDTALNWKGGMSVMCRYQVELAQGVLVPVSSVGIAEDGYYVLQVSNNSVKKVPVTVGALYDDYYQILDGLAAGDVIVKTGLSYLIDGEAVKVRDP</sequence>
<protein>
    <submittedName>
        <fullName evidence="6">Multidrug efflux pump subunit AcrA (Membrane-fusion protein)</fullName>
    </submittedName>
</protein>
<dbReference type="Gene3D" id="2.40.420.20">
    <property type="match status" value="1"/>
</dbReference>
<evidence type="ECO:0000256" key="1">
    <source>
        <dbReference type="ARBA" id="ARBA00009477"/>
    </source>
</evidence>
<feature type="domain" description="YbhG-like alpha-helical hairpin" evidence="4">
    <location>
        <begin position="103"/>
        <end position="232"/>
    </location>
</feature>
<proteinExistence type="inferred from homology"/>
<dbReference type="Proteomes" id="UP000717624">
    <property type="component" value="Unassembled WGS sequence"/>
</dbReference>
<feature type="coiled-coil region" evidence="2">
    <location>
        <begin position="190"/>
        <end position="236"/>
    </location>
</feature>
<evidence type="ECO:0000256" key="2">
    <source>
        <dbReference type="SAM" id="Coils"/>
    </source>
</evidence>
<evidence type="ECO:0000259" key="4">
    <source>
        <dbReference type="Pfam" id="PF25881"/>
    </source>
</evidence>
<feature type="chain" id="PRO_5038712448" evidence="3">
    <location>
        <begin position="24"/>
        <end position="418"/>
    </location>
</feature>
<comment type="caution">
    <text evidence="6">The sequence shown here is derived from an EMBL/GenBank/DDBJ whole genome shotgun (WGS) entry which is preliminary data.</text>
</comment>
<dbReference type="Gene3D" id="2.40.50.100">
    <property type="match status" value="1"/>
</dbReference>
<dbReference type="SUPFAM" id="SSF111369">
    <property type="entry name" value="HlyD-like secretion proteins"/>
    <property type="match status" value="2"/>
</dbReference>
<organism evidence="6 7">
    <name type="scientific">Brevibacillus fulvus</name>
    <dbReference type="NCBI Taxonomy" id="1125967"/>
    <lineage>
        <taxon>Bacteria</taxon>
        <taxon>Bacillati</taxon>
        <taxon>Bacillota</taxon>
        <taxon>Bacilli</taxon>
        <taxon>Bacillales</taxon>
        <taxon>Paenibacillaceae</taxon>
        <taxon>Brevibacillus</taxon>
    </lineage>
</organism>
<dbReference type="Pfam" id="PF25881">
    <property type="entry name" value="HH_YBHG"/>
    <property type="match status" value="1"/>
</dbReference>
<dbReference type="EMBL" id="JAFBEB010000009">
    <property type="protein sequence ID" value="MBM7591081.1"/>
    <property type="molecule type" value="Genomic_DNA"/>
</dbReference>
<dbReference type="GO" id="GO:0015562">
    <property type="term" value="F:efflux transmembrane transporter activity"/>
    <property type="evidence" value="ECO:0007669"/>
    <property type="project" value="TreeGrafter"/>
</dbReference>
<feature type="domain" description="YknX-like C-terminal permuted SH3-like" evidence="5">
    <location>
        <begin position="349"/>
        <end position="415"/>
    </location>
</feature>
<keyword evidence="7" id="KW-1185">Reference proteome</keyword>
<feature type="signal peptide" evidence="3">
    <location>
        <begin position="1"/>
        <end position="23"/>
    </location>
</feature>
<dbReference type="Gene3D" id="1.10.287.470">
    <property type="entry name" value="Helix hairpin bin"/>
    <property type="match status" value="1"/>
</dbReference>
<dbReference type="Pfam" id="PF25989">
    <property type="entry name" value="YknX_C"/>
    <property type="match status" value="1"/>
</dbReference>
<evidence type="ECO:0000259" key="5">
    <source>
        <dbReference type="Pfam" id="PF25989"/>
    </source>
</evidence>
<gene>
    <name evidence="6" type="ORF">JOD01_002707</name>
</gene>
<evidence type="ECO:0000313" key="7">
    <source>
        <dbReference type="Proteomes" id="UP000717624"/>
    </source>
</evidence>
<keyword evidence="3" id="KW-0732">Signal</keyword>
<evidence type="ECO:0000313" key="6">
    <source>
        <dbReference type="EMBL" id="MBM7591081.1"/>
    </source>
</evidence>
<feature type="coiled-coil region" evidence="2">
    <location>
        <begin position="105"/>
        <end position="158"/>
    </location>
</feature>
<accession>A0A938Y341</accession>
<dbReference type="NCBIfam" id="TIGR01730">
    <property type="entry name" value="RND_mfp"/>
    <property type="match status" value="1"/>
</dbReference>
<dbReference type="InterPro" id="IPR059052">
    <property type="entry name" value="HH_YbhG-like"/>
</dbReference>
<dbReference type="PANTHER" id="PTHR30469:SF15">
    <property type="entry name" value="HLYD FAMILY OF SECRETION PROTEINS"/>
    <property type="match status" value="1"/>
</dbReference>
<dbReference type="GO" id="GO:1990281">
    <property type="term" value="C:efflux pump complex"/>
    <property type="evidence" value="ECO:0007669"/>
    <property type="project" value="TreeGrafter"/>
</dbReference>
<dbReference type="PANTHER" id="PTHR30469">
    <property type="entry name" value="MULTIDRUG RESISTANCE PROTEIN MDTA"/>
    <property type="match status" value="1"/>
</dbReference>
<comment type="similarity">
    <text evidence="1">Belongs to the membrane fusion protein (MFP) (TC 8.A.1) family.</text>
</comment>
<name>A0A938Y341_9BACL</name>
<dbReference type="InterPro" id="IPR058637">
    <property type="entry name" value="YknX-like_C"/>
</dbReference>
<dbReference type="InterPro" id="IPR006143">
    <property type="entry name" value="RND_pump_MFP"/>
</dbReference>
<dbReference type="AlphaFoldDB" id="A0A938Y341"/>